<protein>
    <submittedName>
        <fullName evidence="2">Uncharacterized protein</fullName>
    </submittedName>
</protein>
<evidence type="ECO:0000256" key="1">
    <source>
        <dbReference type="SAM" id="MobiDB-lite"/>
    </source>
</evidence>
<name>F8PLP5_SERL3</name>
<dbReference type="EMBL" id="GL945476">
    <property type="protein sequence ID" value="EGO02527.1"/>
    <property type="molecule type" value="Genomic_DNA"/>
</dbReference>
<dbReference type="Proteomes" id="UP000008063">
    <property type="component" value="Unassembled WGS sequence"/>
</dbReference>
<reference evidence="3" key="1">
    <citation type="journal article" date="2011" name="Science">
        <title>The plant cell wall-decomposing machinery underlies the functional diversity of forest fungi.</title>
        <authorList>
            <person name="Eastwood D.C."/>
            <person name="Floudas D."/>
            <person name="Binder M."/>
            <person name="Majcherczyk A."/>
            <person name="Schneider P."/>
            <person name="Aerts A."/>
            <person name="Asiegbu F.O."/>
            <person name="Baker S.E."/>
            <person name="Barry K."/>
            <person name="Bendiksby M."/>
            <person name="Blumentritt M."/>
            <person name="Coutinho P.M."/>
            <person name="Cullen D."/>
            <person name="de Vries R.P."/>
            <person name="Gathman A."/>
            <person name="Goodell B."/>
            <person name="Henrissat B."/>
            <person name="Ihrmark K."/>
            <person name="Kauserud H."/>
            <person name="Kohler A."/>
            <person name="LaButti K."/>
            <person name="Lapidus A."/>
            <person name="Lavin J.L."/>
            <person name="Lee Y.-H."/>
            <person name="Lindquist E."/>
            <person name="Lilly W."/>
            <person name="Lucas S."/>
            <person name="Morin E."/>
            <person name="Murat C."/>
            <person name="Oguiza J.A."/>
            <person name="Park J."/>
            <person name="Pisabarro A.G."/>
            <person name="Riley R."/>
            <person name="Rosling A."/>
            <person name="Salamov A."/>
            <person name="Schmidt O."/>
            <person name="Schmutz J."/>
            <person name="Skrede I."/>
            <person name="Stenlid J."/>
            <person name="Wiebenga A."/>
            <person name="Xie X."/>
            <person name="Kuees U."/>
            <person name="Hibbett D.S."/>
            <person name="Hoffmeister D."/>
            <person name="Hoegberg N."/>
            <person name="Martin F."/>
            <person name="Grigoriev I.V."/>
            <person name="Watkinson S.C."/>
        </authorList>
    </citation>
    <scope>NUCLEOTIDE SEQUENCE [LARGE SCALE GENOMIC DNA]</scope>
    <source>
        <strain evidence="3">strain S7.3</strain>
    </source>
</reference>
<proteinExistence type="predicted"/>
<dbReference type="InParanoid" id="F8PLP5"/>
<feature type="compositionally biased region" description="Polar residues" evidence="1">
    <location>
        <begin position="103"/>
        <end position="113"/>
    </location>
</feature>
<sequence length="113" mass="12844">MSRNNNPDVEEQLRMPEVVDDYTVSIAECQTHRLNRQLLKQFRDDLPQPLPAVPSSTIDATYGLERPHAPALSMLSHAQSLPRIDQPLPYNRFPTHNPKENMTPDNSPDSNNT</sequence>
<dbReference type="HOGENOM" id="CLU_2135062_0_0_1"/>
<dbReference type="AlphaFoldDB" id="F8PLP5"/>
<keyword evidence="3" id="KW-1185">Reference proteome</keyword>
<evidence type="ECO:0000313" key="3">
    <source>
        <dbReference type="Proteomes" id="UP000008063"/>
    </source>
</evidence>
<accession>F8PLP5</accession>
<evidence type="ECO:0000313" key="2">
    <source>
        <dbReference type="EMBL" id="EGO02527.1"/>
    </source>
</evidence>
<feature type="region of interest" description="Disordered" evidence="1">
    <location>
        <begin position="73"/>
        <end position="113"/>
    </location>
</feature>
<organism evidence="3">
    <name type="scientific">Serpula lacrymans var. lacrymans (strain S7.3)</name>
    <name type="common">Dry rot fungus</name>
    <dbReference type="NCBI Taxonomy" id="936435"/>
    <lineage>
        <taxon>Eukaryota</taxon>
        <taxon>Fungi</taxon>
        <taxon>Dikarya</taxon>
        <taxon>Basidiomycota</taxon>
        <taxon>Agaricomycotina</taxon>
        <taxon>Agaricomycetes</taxon>
        <taxon>Agaricomycetidae</taxon>
        <taxon>Boletales</taxon>
        <taxon>Coniophorineae</taxon>
        <taxon>Serpulaceae</taxon>
        <taxon>Serpula</taxon>
    </lineage>
</organism>
<gene>
    <name evidence="2" type="ORF">SERLA73DRAFT_70028</name>
</gene>